<organism evidence="10 11">
    <name type="scientific">Pyronema omphalodes (strain CBS 100304)</name>
    <name type="common">Pyronema confluens</name>
    <dbReference type="NCBI Taxonomy" id="1076935"/>
    <lineage>
        <taxon>Eukaryota</taxon>
        <taxon>Fungi</taxon>
        <taxon>Dikarya</taxon>
        <taxon>Ascomycota</taxon>
        <taxon>Pezizomycotina</taxon>
        <taxon>Pezizomycetes</taxon>
        <taxon>Pezizales</taxon>
        <taxon>Pyronemataceae</taxon>
        <taxon>Pyronema</taxon>
    </lineage>
</organism>
<keyword evidence="11" id="KW-1185">Reference proteome</keyword>
<dbReference type="Gene3D" id="3.30.160.60">
    <property type="entry name" value="Classic Zinc Finger"/>
    <property type="match status" value="1"/>
</dbReference>
<keyword evidence="4 7" id="KW-0863">Zinc-finger</keyword>
<proteinExistence type="predicted"/>
<dbReference type="EMBL" id="HF935421">
    <property type="protein sequence ID" value="CCX08577.1"/>
    <property type="molecule type" value="Genomic_DNA"/>
</dbReference>
<dbReference type="OMA" id="IWCYNYC"/>
<dbReference type="Pfam" id="PF00096">
    <property type="entry name" value="zf-C2H2"/>
    <property type="match status" value="1"/>
</dbReference>
<dbReference type="Proteomes" id="UP000018144">
    <property type="component" value="Unassembled WGS sequence"/>
</dbReference>
<evidence type="ECO:0000256" key="2">
    <source>
        <dbReference type="ARBA" id="ARBA00022723"/>
    </source>
</evidence>
<gene>
    <name evidence="10" type="ORF">PCON_08170</name>
</gene>
<dbReference type="PANTHER" id="PTHR40626:SF30">
    <property type="entry name" value="FINGER DOMAIN PROTEIN, PUTATIVE (AFU_ORTHOLOGUE AFUA_4G13600)-RELATED"/>
    <property type="match status" value="1"/>
</dbReference>
<evidence type="ECO:0000256" key="3">
    <source>
        <dbReference type="ARBA" id="ARBA00022737"/>
    </source>
</evidence>
<dbReference type="InterPro" id="IPR013087">
    <property type="entry name" value="Znf_C2H2_type"/>
</dbReference>
<feature type="compositionally biased region" description="Low complexity" evidence="8">
    <location>
        <begin position="276"/>
        <end position="294"/>
    </location>
</feature>
<name>U4L118_PYROM</name>
<evidence type="ECO:0000256" key="4">
    <source>
        <dbReference type="ARBA" id="ARBA00022771"/>
    </source>
</evidence>
<dbReference type="PROSITE" id="PS00028">
    <property type="entry name" value="ZINC_FINGER_C2H2_1"/>
    <property type="match status" value="2"/>
</dbReference>
<dbReference type="InterPro" id="IPR036236">
    <property type="entry name" value="Znf_C2H2_sf"/>
</dbReference>
<evidence type="ECO:0000313" key="10">
    <source>
        <dbReference type="EMBL" id="CCX08577.1"/>
    </source>
</evidence>
<evidence type="ECO:0000313" key="11">
    <source>
        <dbReference type="Proteomes" id="UP000018144"/>
    </source>
</evidence>
<dbReference type="GO" id="GO:0005634">
    <property type="term" value="C:nucleus"/>
    <property type="evidence" value="ECO:0007669"/>
    <property type="project" value="UniProtKB-SubCell"/>
</dbReference>
<dbReference type="InterPro" id="IPR007219">
    <property type="entry name" value="XnlR_reg_dom"/>
</dbReference>
<feature type="domain" description="C2H2-type" evidence="9">
    <location>
        <begin position="158"/>
        <end position="187"/>
    </location>
</feature>
<feature type="region of interest" description="Disordered" evidence="8">
    <location>
        <begin position="276"/>
        <end position="316"/>
    </location>
</feature>
<dbReference type="STRING" id="1076935.U4L118"/>
<evidence type="ECO:0000256" key="1">
    <source>
        <dbReference type="ARBA" id="ARBA00004123"/>
    </source>
</evidence>
<dbReference type="GO" id="GO:0000981">
    <property type="term" value="F:DNA-binding transcription factor activity, RNA polymerase II-specific"/>
    <property type="evidence" value="ECO:0007669"/>
    <property type="project" value="InterPro"/>
</dbReference>
<accession>U4L118</accession>
<dbReference type="AlphaFoldDB" id="U4L118"/>
<evidence type="ECO:0000256" key="6">
    <source>
        <dbReference type="ARBA" id="ARBA00023242"/>
    </source>
</evidence>
<keyword evidence="3" id="KW-0677">Repeat</keyword>
<keyword evidence="6" id="KW-0539">Nucleus</keyword>
<feature type="compositionally biased region" description="Basic and acidic residues" evidence="8">
    <location>
        <begin position="42"/>
        <end position="62"/>
    </location>
</feature>
<dbReference type="InterPro" id="IPR051059">
    <property type="entry name" value="VerF-like"/>
</dbReference>
<feature type="compositionally biased region" description="Low complexity" evidence="8">
    <location>
        <begin position="1"/>
        <end position="15"/>
    </location>
</feature>
<evidence type="ECO:0000256" key="8">
    <source>
        <dbReference type="SAM" id="MobiDB-lite"/>
    </source>
</evidence>
<dbReference type="GO" id="GO:0000978">
    <property type="term" value="F:RNA polymerase II cis-regulatory region sequence-specific DNA binding"/>
    <property type="evidence" value="ECO:0007669"/>
    <property type="project" value="InterPro"/>
</dbReference>
<dbReference type="PROSITE" id="PS50157">
    <property type="entry name" value="ZINC_FINGER_C2H2_2"/>
    <property type="match status" value="2"/>
</dbReference>
<dbReference type="SMART" id="SM00355">
    <property type="entry name" value="ZnF_C2H2"/>
    <property type="match status" value="2"/>
</dbReference>
<keyword evidence="2" id="KW-0479">Metal-binding</keyword>
<evidence type="ECO:0000256" key="5">
    <source>
        <dbReference type="ARBA" id="ARBA00022833"/>
    </source>
</evidence>
<feature type="domain" description="C2H2-type" evidence="9">
    <location>
        <begin position="188"/>
        <end position="215"/>
    </location>
</feature>
<feature type="region of interest" description="Disordered" evidence="8">
    <location>
        <begin position="1"/>
        <end position="141"/>
    </location>
</feature>
<dbReference type="GO" id="GO:0000785">
    <property type="term" value="C:chromatin"/>
    <property type="evidence" value="ECO:0007669"/>
    <property type="project" value="TreeGrafter"/>
</dbReference>
<sequence length="909" mass="102574">MSSRRSPRQSQTQSQIEQTGLTQDHTAQVSVMVGSETPPIHFEQRRATGGRRIEESPKDTTHPKVNHPSPVISPELQPASPATCTSSANLSNINNNPKASSATSTLGASSKTSPKRQHSVVSSSSNTSSSFQYTPTMLREGTIQTPRISRAKKGKRVHACNHHGCEKVFTRAEHLRRHQLNHSTDTYYKCDMCDRTFVRQDLLTRHTERHATQAKKAIQTLQLAQRHRQFSSHFGINGIPVLAAPTAGPTSDYDGSHVYHSPNRGVQGQDTLGSVYTPHSSSPSNSTVSIHSSSAGYTPSYPAPMQIPISQPGEQTQDFVTVDSRSPTNGIHRPHLPFHLAHNEPQRQEQSYLIPVTSNPDMMRPPLAIVDHMSQPQNNLYEPRPWDSHGWLFEETQSEQILMGYSQNQMYPHPLEVSHFSSIGDNKRSSHQPIFYPLGEIRAQIMNMLSDTHIHPATLGETAMQRYLHLYWTEFHPMFPLLHKPTFIRYMKASMLVAIVLAIGASYADPDANNLSMALYDKVKTYIMNSEEFTHPNPHSPLNIASQHLLLLTSTFSKLRHPRPELSDELDHLLHTSLRRSPSHAPTSRNGFSPENSWHNWIETESRKRILLFAFWWDTQQSILFGRAPIHQLPDHRLFLPAEEFLWHANTANEWITHTEEGQESLGLLEAIKLHLDDRRPLPMLPPLGSVLVLAGLISIGLDLQRRVAQDPLATTRMQRILRGLEVWRSQMEVMVVGEAWGSRVLVQYHMGYIALHCPRLSLLAVAGDARFTRRANSDCYREMVEWAGGISGQVAMWHAVQMLLRVFGKEEATGWPVYLAGLVCHVFGNMGDDTGEEIWNPEGEMRGLQYLNVMNTPSWEGIGHVRPMERRRTRGLLIMLKHNMVKRGLETESWNVLDRLSGGTGKSE</sequence>
<dbReference type="eggNOG" id="KOG1721">
    <property type="taxonomic scope" value="Eukaryota"/>
</dbReference>
<dbReference type="GO" id="GO:0006351">
    <property type="term" value="P:DNA-templated transcription"/>
    <property type="evidence" value="ECO:0007669"/>
    <property type="project" value="InterPro"/>
</dbReference>
<feature type="compositionally biased region" description="Polar residues" evidence="8">
    <location>
        <begin position="16"/>
        <end position="29"/>
    </location>
</feature>
<dbReference type="OrthoDB" id="1405595at2759"/>
<evidence type="ECO:0000256" key="7">
    <source>
        <dbReference type="PROSITE-ProRule" id="PRU00042"/>
    </source>
</evidence>
<dbReference type="Pfam" id="PF04082">
    <property type="entry name" value="Fungal_trans"/>
    <property type="match status" value="1"/>
</dbReference>
<feature type="compositionally biased region" description="Low complexity" evidence="8">
    <location>
        <begin position="119"/>
        <end position="130"/>
    </location>
</feature>
<dbReference type="CDD" id="cd12148">
    <property type="entry name" value="fungal_TF_MHR"/>
    <property type="match status" value="1"/>
</dbReference>
<reference evidence="10 11" key="1">
    <citation type="journal article" date="2013" name="PLoS Genet.">
        <title>The genome and development-dependent transcriptomes of Pyronema confluens: a window into fungal evolution.</title>
        <authorList>
            <person name="Traeger S."/>
            <person name="Altegoer F."/>
            <person name="Freitag M."/>
            <person name="Gabaldon T."/>
            <person name="Kempken F."/>
            <person name="Kumar A."/>
            <person name="Marcet-Houben M."/>
            <person name="Poggeler S."/>
            <person name="Stajich J.E."/>
            <person name="Nowrousian M."/>
        </authorList>
    </citation>
    <scope>NUCLEOTIDE SEQUENCE [LARGE SCALE GENOMIC DNA]</scope>
    <source>
        <strain evidence="11">CBS 100304</strain>
        <tissue evidence="10">Vegetative mycelium</tissue>
    </source>
</reference>
<dbReference type="SUPFAM" id="SSF57667">
    <property type="entry name" value="beta-beta-alpha zinc fingers"/>
    <property type="match status" value="1"/>
</dbReference>
<protein>
    <submittedName>
        <fullName evidence="10">Similar to Zinc finger protein C1039.05c acc. no. Q9US36</fullName>
    </submittedName>
</protein>
<comment type="subcellular location">
    <subcellularLocation>
        <location evidence="1">Nucleus</location>
    </subcellularLocation>
</comment>
<dbReference type="GO" id="GO:0008270">
    <property type="term" value="F:zinc ion binding"/>
    <property type="evidence" value="ECO:0007669"/>
    <property type="project" value="UniProtKB-KW"/>
</dbReference>
<feature type="compositionally biased region" description="Polar residues" evidence="8">
    <location>
        <begin position="80"/>
        <end position="98"/>
    </location>
</feature>
<keyword evidence="5" id="KW-0862">Zinc</keyword>
<evidence type="ECO:0000259" key="9">
    <source>
        <dbReference type="PROSITE" id="PS50157"/>
    </source>
</evidence>
<dbReference type="PANTHER" id="PTHR40626">
    <property type="entry name" value="MIP31509P"/>
    <property type="match status" value="1"/>
</dbReference>
<feature type="compositionally biased region" description="Low complexity" evidence="8">
    <location>
        <begin position="99"/>
        <end position="112"/>
    </location>
</feature>